<feature type="transmembrane region" description="Helical" evidence="10">
    <location>
        <begin position="129"/>
        <end position="150"/>
    </location>
</feature>
<evidence type="ECO:0000256" key="9">
    <source>
        <dbReference type="ARBA" id="ARBA00023136"/>
    </source>
</evidence>
<feature type="transmembrane region" description="Helical" evidence="10">
    <location>
        <begin position="289"/>
        <end position="309"/>
    </location>
</feature>
<evidence type="ECO:0000256" key="7">
    <source>
        <dbReference type="ARBA" id="ARBA00022989"/>
    </source>
</evidence>
<evidence type="ECO:0000256" key="4">
    <source>
        <dbReference type="ARBA" id="ARBA00022538"/>
    </source>
</evidence>
<dbReference type="PANTHER" id="PTHR30540:SF4">
    <property type="entry name" value="POTASSIUM TRANSPORTER 12-RELATED"/>
    <property type="match status" value="1"/>
</dbReference>
<keyword evidence="5 10" id="KW-0812">Transmembrane</keyword>
<evidence type="ECO:0000256" key="8">
    <source>
        <dbReference type="ARBA" id="ARBA00023065"/>
    </source>
</evidence>
<dbReference type="PANTHER" id="PTHR30540">
    <property type="entry name" value="OSMOTIC STRESS POTASSIUM TRANSPORTER"/>
    <property type="match status" value="1"/>
</dbReference>
<feature type="compositionally biased region" description="Basic and acidic residues" evidence="11">
    <location>
        <begin position="1"/>
        <end position="10"/>
    </location>
</feature>
<evidence type="ECO:0000256" key="5">
    <source>
        <dbReference type="ARBA" id="ARBA00022692"/>
    </source>
</evidence>
<sequence length="838" mass="93254">MEKEGIEESSVKLVGSRGGGGGESRWVDGSEVDSESPPWSLLDVNETTEGYGSVRRRLVKKPKRVDSFDVEAMEIDGSHGHRSKDVSIWRTLALAFQTLGVVYGDLGTSPLYVFSDVFSKVPIESDVDVLGALSLVMYTIALLPLAKYVFIVLKANDNGEGGTFALYSLICRYAKVNLLPNRQLADEQISSFRLKLPTPELERALRIKETLEQKSFLKTLILLLVLMGTSMIIGDGILTPAISVMSAVSGLQVKIPGFGTNALVIVSIIILIGLFSIQQFGTTKVGFTFAPALALWFFSLGSIGIYNLFKHDISVLRAFNPAYIYFFFKKNTRKAWSALGGCILCITGAEAMFADLGHFSVPAIQIAFTCVVFPCLLFAYMGQAAYLMKHPDSAERIFYDSIPDSIFWPVFVIATIAAVIASQAMISASFSCIKQSMALGCFPRMKIVHTSRKLMGQIYIPVLNWFLMIMCVLVVATFRSTTDIANAYGIAEVGVMMVSTTLVTLVMLLIWQTNLFLALCFPLIFGTTELIYMSAVLSKIKEGGWLPLVFATCLLCVMYIWNYGSVLKYQSEVREKISMVLMLDLGSTLGTVRVPGIGLLYNELVQGIPSVFGQFLLDLPAIHSTIVFVCIKYVPVPVVPQEERFLFRRVCPKDYHMFRCVARYGYKDVRKEDHHAFEQLLVESLEKFLRREAQDLALEINFNEMEFDSISVRSRDSGVPGGDETGELGIPLMHDQRFEETGTYTSEEIVSTMPSSVLSADEDPSLEYELSALREAMDSGFTYLLGHGDVRAKKNSWFLKKLVINYFYAFLRRNCRGGAGTMRVPHMNVLQVGMTYMV</sequence>
<feature type="transmembrane region" description="Helical" evidence="10">
    <location>
        <begin position="216"/>
        <end position="238"/>
    </location>
</feature>
<dbReference type="NCBIfam" id="TIGR00794">
    <property type="entry name" value="kup"/>
    <property type="match status" value="1"/>
</dbReference>
<keyword evidence="3" id="KW-0813">Transport</keyword>
<name>A0A5B7A0W5_DAVIN</name>
<dbReference type="InterPro" id="IPR053951">
    <property type="entry name" value="K_trans_N"/>
</dbReference>
<dbReference type="AlphaFoldDB" id="A0A5B7A0W5"/>
<accession>A0A5B7A0W5</accession>
<comment type="subcellular location">
    <subcellularLocation>
        <location evidence="1">Cell membrane</location>
        <topology evidence="1">Multi-pass membrane protein</topology>
    </subcellularLocation>
    <subcellularLocation>
        <location evidence="10">Membrane</location>
        <topology evidence="10">Multi-pass membrane protein</topology>
    </subcellularLocation>
</comment>
<keyword evidence="8 10" id="KW-0406">Ion transport</keyword>
<feature type="transmembrane region" description="Helical" evidence="10">
    <location>
        <begin position="543"/>
        <end position="561"/>
    </location>
</feature>
<feature type="transmembrane region" description="Helical" evidence="10">
    <location>
        <begin position="258"/>
        <end position="277"/>
    </location>
</feature>
<feature type="transmembrane region" description="Helical" evidence="10">
    <location>
        <begin position="366"/>
        <end position="386"/>
    </location>
</feature>
<feature type="transmembrane region" description="Helical" evidence="10">
    <location>
        <begin position="406"/>
        <end position="433"/>
    </location>
</feature>
<dbReference type="GO" id="GO:0005886">
    <property type="term" value="C:plasma membrane"/>
    <property type="evidence" value="ECO:0007669"/>
    <property type="project" value="UniProtKB-SubCell"/>
</dbReference>
<keyword evidence="9 10" id="KW-0472">Membrane</keyword>
<evidence type="ECO:0000256" key="1">
    <source>
        <dbReference type="ARBA" id="ARBA00004651"/>
    </source>
</evidence>
<comment type="similarity">
    <text evidence="2 10">Belongs to the HAK/KUP transporter (TC 2.A.72.3) family.</text>
</comment>
<proteinExistence type="inferred from homology"/>
<reference evidence="14" key="1">
    <citation type="submission" date="2019-08" db="EMBL/GenBank/DDBJ databases">
        <title>Reference gene set and small RNA set construction with multiple tissues from Davidia involucrata Baill.</title>
        <authorList>
            <person name="Yang H."/>
            <person name="Zhou C."/>
            <person name="Li G."/>
            <person name="Wang J."/>
            <person name="Gao P."/>
            <person name="Wang M."/>
            <person name="Wang R."/>
            <person name="Zhao Y."/>
        </authorList>
    </citation>
    <scope>NUCLEOTIDE SEQUENCE</scope>
    <source>
        <tissue evidence="14">Mixed with DoveR01_LX</tissue>
    </source>
</reference>
<feature type="transmembrane region" description="Helical" evidence="10">
    <location>
        <begin position="516"/>
        <end position="537"/>
    </location>
</feature>
<evidence type="ECO:0000256" key="6">
    <source>
        <dbReference type="ARBA" id="ARBA00022958"/>
    </source>
</evidence>
<comment type="function">
    <text evidence="10">Potassium transporter.</text>
</comment>
<feature type="domain" description="K+ potassium transporter C-terminal" evidence="13">
    <location>
        <begin position="595"/>
        <end position="836"/>
    </location>
</feature>
<evidence type="ECO:0000259" key="12">
    <source>
        <dbReference type="Pfam" id="PF02705"/>
    </source>
</evidence>
<dbReference type="EMBL" id="GHES01019226">
    <property type="protein sequence ID" value="MPA49785.1"/>
    <property type="molecule type" value="Transcribed_RNA"/>
</dbReference>
<feature type="transmembrane region" description="Helical" evidence="10">
    <location>
        <begin position="454"/>
        <end position="476"/>
    </location>
</feature>
<protein>
    <recommendedName>
        <fullName evidence="10">Potassium transporter</fullName>
    </recommendedName>
</protein>
<keyword evidence="7 10" id="KW-1133">Transmembrane helix</keyword>
<evidence type="ECO:0000256" key="10">
    <source>
        <dbReference type="RuleBase" id="RU321113"/>
    </source>
</evidence>
<dbReference type="Pfam" id="PF22776">
    <property type="entry name" value="K_trans_C"/>
    <property type="match status" value="1"/>
</dbReference>
<dbReference type="GO" id="GO:0015079">
    <property type="term" value="F:potassium ion transmembrane transporter activity"/>
    <property type="evidence" value="ECO:0007669"/>
    <property type="project" value="UniProtKB-UniRule"/>
</dbReference>
<organism evidence="14">
    <name type="scientific">Davidia involucrata</name>
    <name type="common">Dove tree</name>
    <dbReference type="NCBI Taxonomy" id="16924"/>
    <lineage>
        <taxon>Eukaryota</taxon>
        <taxon>Viridiplantae</taxon>
        <taxon>Streptophyta</taxon>
        <taxon>Embryophyta</taxon>
        <taxon>Tracheophyta</taxon>
        <taxon>Spermatophyta</taxon>
        <taxon>Magnoliopsida</taxon>
        <taxon>eudicotyledons</taxon>
        <taxon>Gunneridae</taxon>
        <taxon>Pentapetalae</taxon>
        <taxon>asterids</taxon>
        <taxon>Cornales</taxon>
        <taxon>Nyssaceae</taxon>
        <taxon>Davidia</taxon>
    </lineage>
</organism>
<keyword evidence="4 10" id="KW-0633">Potassium transport</keyword>
<evidence type="ECO:0000256" key="3">
    <source>
        <dbReference type="ARBA" id="ARBA00022448"/>
    </source>
</evidence>
<dbReference type="Pfam" id="PF02705">
    <property type="entry name" value="K_trans"/>
    <property type="match status" value="1"/>
</dbReference>
<gene>
    <name evidence="14" type="ORF">Din_019226</name>
</gene>
<feature type="domain" description="K+ potassium transporter integral membrane" evidence="12">
    <location>
        <begin position="94"/>
        <end position="580"/>
    </location>
</feature>
<feature type="transmembrane region" description="Helical" evidence="10">
    <location>
        <begin position="335"/>
        <end position="354"/>
    </location>
</feature>
<dbReference type="InterPro" id="IPR053952">
    <property type="entry name" value="K_trans_C"/>
</dbReference>
<feature type="transmembrane region" description="Helical" evidence="10">
    <location>
        <begin position="488"/>
        <end position="509"/>
    </location>
</feature>
<feature type="region of interest" description="Disordered" evidence="11">
    <location>
        <begin position="1"/>
        <end position="39"/>
    </location>
</feature>
<feature type="transmembrane region" description="Helical" evidence="10">
    <location>
        <begin position="92"/>
        <end position="114"/>
    </location>
</feature>
<dbReference type="InterPro" id="IPR003855">
    <property type="entry name" value="K+_transporter"/>
</dbReference>
<evidence type="ECO:0000256" key="2">
    <source>
        <dbReference type="ARBA" id="ARBA00008440"/>
    </source>
</evidence>
<keyword evidence="6 10" id="KW-0630">Potassium</keyword>
<evidence type="ECO:0000313" key="14">
    <source>
        <dbReference type="EMBL" id="MPA49785.1"/>
    </source>
</evidence>
<evidence type="ECO:0000256" key="11">
    <source>
        <dbReference type="SAM" id="MobiDB-lite"/>
    </source>
</evidence>
<evidence type="ECO:0000259" key="13">
    <source>
        <dbReference type="Pfam" id="PF22776"/>
    </source>
</evidence>